<dbReference type="PANTHER" id="PTHR23259">
    <property type="entry name" value="RIDDLE"/>
    <property type="match status" value="1"/>
</dbReference>
<evidence type="ECO:0000259" key="6">
    <source>
        <dbReference type="Pfam" id="PF01826"/>
    </source>
</evidence>
<evidence type="ECO:0000256" key="1">
    <source>
        <dbReference type="ARBA" id="ARBA00022690"/>
    </source>
</evidence>
<feature type="region of interest" description="Disordered" evidence="4">
    <location>
        <begin position="162"/>
        <end position="191"/>
    </location>
</feature>
<dbReference type="Pfam" id="PF01826">
    <property type="entry name" value="TIL"/>
    <property type="match status" value="3"/>
</dbReference>
<feature type="signal peptide" evidence="5">
    <location>
        <begin position="1"/>
        <end position="15"/>
    </location>
</feature>
<dbReference type="AlphaFoldDB" id="A0A0N4Z8H1"/>
<keyword evidence="1" id="KW-0646">Protease inhibitor</keyword>
<feature type="chain" id="PRO_5013266395" evidence="5">
    <location>
        <begin position="16"/>
        <end position="321"/>
    </location>
</feature>
<keyword evidence="2" id="KW-0722">Serine protease inhibitor</keyword>
<feature type="domain" description="TIL" evidence="6">
    <location>
        <begin position="100"/>
        <end position="157"/>
    </location>
</feature>
<dbReference type="InterPro" id="IPR051368">
    <property type="entry name" value="SerProtInhib-TIL_Domain"/>
</dbReference>
<dbReference type="SUPFAM" id="SSF57567">
    <property type="entry name" value="Serine protease inhibitors"/>
    <property type="match status" value="4"/>
</dbReference>
<dbReference type="CDD" id="cd19941">
    <property type="entry name" value="TIL"/>
    <property type="match status" value="3"/>
</dbReference>
<dbReference type="Proteomes" id="UP000038045">
    <property type="component" value="Unplaced"/>
</dbReference>
<evidence type="ECO:0000256" key="4">
    <source>
        <dbReference type="SAM" id="MobiDB-lite"/>
    </source>
</evidence>
<dbReference type="InterPro" id="IPR002919">
    <property type="entry name" value="TIL_dom"/>
</dbReference>
<evidence type="ECO:0000313" key="7">
    <source>
        <dbReference type="Proteomes" id="UP000038045"/>
    </source>
</evidence>
<dbReference type="PANTHER" id="PTHR23259:SF70">
    <property type="entry name" value="ACCESSORY GLAND PROTEIN ACP62F-RELATED"/>
    <property type="match status" value="1"/>
</dbReference>
<evidence type="ECO:0000313" key="8">
    <source>
        <dbReference type="WBParaSite" id="PTRK_0000356800.1"/>
    </source>
</evidence>
<keyword evidence="5" id="KW-0732">Signal</keyword>
<name>A0A0N4Z8H1_PARTI</name>
<dbReference type="WBParaSite" id="PTRK_0000356800.1">
    <property type="protein sequence ID" value="PTRK_0000356800.1"/>
    <property type="gene ID" value="PTRK_0000356800"/>
</dbReference>
<feature type="domain" description="TIL" evidence="6">
    <location>
        <begin position="40"/>
        <end position="95"/>
    </location>
</feature>
<evidence type="ECO:0000256" key="2">
    <source>
        <dbReference type="ARBA" id="ARBA00022900"/>
    </source>
</evidence>
<keyword evidence="7" id="KW-1185">Reference proteome</keyword>
<sequence length="321" mass="36283">MIFILFYVLFPLAATDDVPMTMNFHKSGKKYPKNAEEAKCSKNATYVPNCRSPCPEVCGDIIFQACSLTCDPPGCECNMGYALRRDGRCVLKKECPKKECPKNMEYKTKCPPACALTCANKNFAKCHKKCGKEKGCYCKKGFVLCPKSGRCIKPKDCPREPLLPFKPSKTEKPTTTKPTTTKPSRTEKPKKCPPNMEWSRCKSTCKHYCGDNVKVCTDQCAGSGCECPLPFVLNRKGECIKESECPKHTLSKKCPYGQVYEKCPPRENITCKNYKTIKKYQKCGKPRCVCKSGMALYKGQCFKTKYCKRLRKMEKSNSLVY</sequence>
<dbReference type="Gene3D" id="2.10.25.10">
    <property type="entry name" value="Laminin"/>
    <property type="match status" value="4"/>
</dbReference>
<keyword evidence="3" id="KW-1015">Disulfide bond</keyword>
<protein>
    <submittedName>
        <fullName evidence="8">TIL domain-containing protein</fullName>
    </submittedName>
</protein>
<accession>A0A0N4Z8H1</accession>
<feature type="domain" description="TIL" evidence="6">
    <location>
        <begin position="192"/>
        <end position="245"/>
    </location>
</feature>
<dbReference type="InterPro" id="IPR036084">
    <property type="entry name" value="Ser_inhib-like_sf"/>
</dbReference>
<organism evidence="7 8">
    <name type="scientific">Parastrongyloides trichosuri</name>
    <name type="common">Possum-specific nematode worm</name>
    <dbReference type="NCBI Taxonomy" id="131310"/>
    <lineage>
        <taxon>Eukaryota</taxon>
        <taxon>Metazoa</taxon>
        <taxon>Ecdysozoa</taxon>
        <taxon>Nematoda</taxon>
        <taxon>Chromadorea</taxon>
        <taxon>Rhabditida</taxon>
        <taxon>Tylenchina</taxon>
        <taxon>Panagrolaimomorpha</taxon>
        <taxon>Strongyloidoidea</taxon>
        <taxon>Strongyloididae</taxon>
        <taxon>Parastrongyloides</taxon>
    </lineage>
</organism>
<proteinExistence type="predicted"/>
<evidence type="ECO:0000256" key="3">
    <source>
        <dbReference type="ARBA" id="ARBA00023157"/>
    </source>
</evidence>
<evidence type="ECO:0000256" key="5">
    <source>
        <dbReference type="SAM" id="SignalP"/>
    </source>
</evidence>
<dbReference type="GO" id="GO:0004867">
    <property type="term" value="F:serine-type endopeptidase inhibitor activity"/>
    <property type="evidence" value="ECO:0007669"/>
    <property type="project" value="UniProtKB-KW"/>
</dbReference>
<reference evidence="8" key="1">
    <citation type="submission" date="2017-02" db="UniProtKB">
        <authorList>
            <consortium name="WormBaseParasite"/>
        </authorList>
    </citation>
    <scope>IDENTIFICATION</scope>
</reference>